<name>A0AAW6TZK3_9BACT</name>
<evidence type="ECO:0000313" key="5">
    <source>
        <dbReference type="EMBL" id="MDI6449699.1"/>
    </source>
</evidence>
<feature type="repeat" description="TPR" evidence="3">
    <location>
        <begin position="939"/>
        <end position="972"/>
    </location>
</feature>
<organism evidence="5 6">
    <name type="scientific">Anaerobaca lacustris</name>
    <dbReference type="NCBI Taxonomy" id="3044600"/>
    <lineage>
        <taxon>Bacteria</taxon>
        <taxon>Pseudomonadati</taxon>
        <taxon>Planctomycetota</taxon>
        <taxon>Phycisphaerae</taxon>
        <taxon>Sedimentisphaerales</taxon>
        <taxon>Anaerobacaceae</taxon>
        <taxon>Anaerobaca</taxon>
    </lineage>
</organism>
<keyword evidence="1" id="KW-0677">Repeat</keyword>
<evidence type="ECO:0000256" key="3">
    <source>
        <dbReference type="PROSITE-ProRule" id="PRU00339"/>
    </source>
</evidence>
<feature type="region of interest" description="Disordered" evidence="4">
    <location>
        <begin position="1392"/>
        <end position="1413"/>
    </location>
</feature>
<feature type="repeat" description="TPR" evidence="3">
    <location>
        <begin position="725"/>
        <end position="758"/>
    </location>
</feature>
<feature type="repeat" description="TPR" evidence="3">
    <location>
        <begin position="1150"/>
        <end position="1183"/>
    </location>
</feature>
<sequence length="1428" mass="161064">MAQRYFNWTLAIVLVVGVVVLAAAALALHKWQRSARAEESLPLGEQAFAIGDWEEAARQIGRYLVINGDDVERLLMYGEAQLRVRPSTRSSVEHAIAAYSSVLRLDSGHAEAAKRLIEIYLGRSPAERPLARSLGEAEFKARQFLESHDDPTVRRLLALALAPQNSQEARRTLTELIADHPDHIPAYEIMGLLAAEHPEDVSKPPNYWFEEAVGRNPQSPLAYILRGAFFRRSGDRPNAMSDFEHAAGMDLSDKAVHLRLIAELTSIGTYDQAREQIEALRAKDPTEMDLWRYWAVVAIQTGSKEEMETVARDGLKELVTYPWDFMPWAAELFIRAEHFDEAAACIQQMQSKDVQPARTAFLQGFLAHQKGQLQEAATFWRNAVALGYQSRQDVTWRGRFPLVRMSLAFVLRQMGDLPSAIEHLRLLASDMPNYPQVNLALAQVLAQVEDWPGVLEQARQVQRLIPGQTEAVVLELQARMRMLAGQDDSPATRNAWQDIETRLAELNDADDQLGQIKLLEAQAALFQGRRAEAAVMLDQLQSDPVSGLSAALLRAQLHAQEGDAPEAVSLLRQTMEKFPQNAEPVRQLALLLNRQGDHEACEKTLRDAWSAMDSPVRRQLGMLLAELYASWGQEDRHYEWLVELTQQFPDDIESRRRLLAIPRVVEDPVRSQAIVDQIKEIEGENGRQWRVEQARIWILSEDFARQYTQIVRLLQENLLASPEDRPSHLLLAAAYEKAGEVQRALTMYREAMQRWPDDVRIITRMIQTLYQAGRDEEAMQMLERIQARDLHDPEIRRLELQGHLRRGASAADSETRRDALDSASEILRELVRQDPNDTQAGLRLVSTLAAQDKYEEAQAVLDVVKARDPESDSVVVAQVQLYSERGDVEAALRLCNETISRRDDLFGRMLRGTTYAAFERYDEARADFDRMVALEPEKVEVWMTRSDFLRRIGRLGEAVSDIEKALQLAPNSLPVQRQALSLFLQSGDPTLVQRGEALLEEVLVSHPGDVDLKLSKARLLLRRETAPAAEQARSLLREITEERPKLAEAWELLCVLELREDQVGRAMDVALQGLAQNPDSRRLLLLKARAEARRSPMLAVPTLRGLFDRDPNDIDVASQLAFAYVRSDRPQEAVQLLRKHLAAQKGPARKQSEITLATVLYQIGDVDEAAAIFTRLAQAEPDDASLALIWARTLASEQRWAEAKAVVADWRARHPNDIAVSSTFARDLVAGRDKQGLQIAEEFLRSDLQSHPQSVGLLHLLANVTSATDRVEEAVALNRKIIEIDPNDVFAVNNLAWLLCEEQGQYARALELANRGLTLRPEYIDLIDTRGVIHYRMGNFEKALEDLTRCVELYPINASALASTHFHLARVYAEMGRRADATRHVQQALTLHRQSEQSTDPGQRKSVLSEGDLDDARRLLDQLQKGVG</sequence>
<dbReference type="Pfam" id="PF13432">
    <property type="entry name" value="TPR_16"/>
    <property type="match status" value="1"/>
</dbReference>
<accession>A0AAW6TZK3</accession>
<dbReference type="InterPro" id="IPR019734">
    <property type="entry name" value="TPR_rpt"/>
</dbReference>
<dbReference type="PROSITE" id="PS50005">
    <property type="entry name" value="TPR"/>
    <property type="match status" value="6"/>
</dbReference>
<dbReference type="Proteomes" id="UP001431776">
    <property type="component" value="Unassembled WGS sequence"/>
</dbReference>
<dbReference type="EMBL" id="JASCXX010000012">
    <property type="protein sequence ID" value="MDI6449699.1"/>
    <property type="molecule type" value="Genomic_DNA"/>
</dbReference>
<dbReference type="InterPro" id="IPR011990">
    <property type="entry name" value="TPR-like_helical_dom_sf"/>
</dbReference>
<keyword evidence="2 3" id="KW-0802">TPR repeat</keyword>
<dbReference type="Pfam" id="PF13374">
    <property type="entry name" value="TPR_10"/>
    <property type="match status" value="1"/>
</dbReference>
<dbReference type="SUPFAM" id="SSF48452">
    <property type="entry name" value="TPR-like"/>
    <property type="match status" value="4"/>
</dbReference>
<gene>
    <name evidence="5" type="ORF">QJ522_11640</name>
</gene>
<proteinExistence type="predicted"/>
<evidence type="ECO:0000313" key="6">
    <source>
        <dbReference type="Proteomes" id="UP001431776"/>
    </source>
</evidence>
<dbReference type="PANTHER" id="PTHR45586:SF1">
    <property type="entry name" value="LIPOPOLYSACCHARIDE ASSEMBLY PROTEIN B"/>
    <property type="match status" value="1"/>
</dbReference>
<reference evidence="5" key="1">
    <citation type="submission" date="2023-05" db="EMBL/GenBank/DDBJ databases">
        <title>Anaerotaeda fermentans gen. nov., sp. nov., a novel anaerobic planctomycete of the new family within the order Sedimentisphaerales isolated from Taman Peninsula, Russia.</title>
        <authorList>
            <person name="Khomyakova M.A."/>
            <person name="Merkel A.Y."/>
            <person name="Slobodkin A.I."/>
        </authorList>
    </citation>
    <scope>NUCLEOTIDE SEQUENCE</scope>
    <source>
        <strain evidence="5">M17dextr</strain>
    </source>
</reference>
<dbReference type="Pfam" id="PF13371">
    <property type="entry name" value="TPR_9"/>
    <property type="match status" value="1"/>
</dbReference>
<dbReference type="RefSeq" id="WP_349245107.1">
    <property type="nucleotide sequence ID" value="NZ_JASCXX010000012.1"/>
</dbReference>
<keyword evidence="6" id="KW-1185">Reference proteome</keyword>
<evidence type="ECO:0000256" key="4">
    <source>
        <dbReference type="SAM" id="MobiDB-lite"/>
    </source>
</evidence>
<feature type="repeat" description="TPR" evidence="3">
    <location>
        <begin position="905"/>
        <end position="938"/>
    </location>
</feature>
<dbReference type="SMART" id="SM00028">
    <property type="entry name" value="TPR"/>
    <property type="match status" value="15"/>
</dbReference>
<dbReference type="PANTHER" id="PTHR45586">
    <property type="entry name" value="TPR REPEAT-CONTAINING PROTEIN PA4667"/>
    <property type="match status" value="1"/>
</dbReference>
<protein>
    <submittedName>
        <fullName evidence="5">Tetratricopeptide repeat protein</fullName>
    </submittedName>
</protein>
<dbReference type="Gene3D" id="1.25.40.10">
    <property type="entry name" value="Tetratricopeptide repeat domain"/>
    <property type="match status" value="8"/>
</dbReference>
<feature type="repeat" description="TPR" evidence="3">
    <location>
        <begin position="1324"/>
        <end position="1357"/>
    </location>
</feature>
<dbReference type="Pfam" id="PF14559">
    <property type="entry name" value="TPR_19"/>
    <property type="match status" value="4"/>
</dbReference>
<evidence type="ECO:0000256" key="2">
    <source>
        <dbReference type="ARBA" id="ARBA00022803"/>
    </source>
</evidence>
<evidence type="ECO:0000256" key="1">
    <source>
        <dbReference type="ARBA" id="ARBA00022737"/>
    </source>
</evidence>
<feature type="repeat" description="TPR" evidence="3">
    <location>
        <begin position="1362"/>
        <end position="1395"/>
    </location>
</feature>
<comment type="caution">
    <text evidence="5">The sequence shown here is derived from an EMBL/GenBank/DDBJ whole genome shotgun (WGS) entry which is preliminary data.</text>
</comment>
<dbReference type="InterPro" id="IPR051012">
    <property type="entry name" value="CellSynth/LPSAsmb/PSIAsmb"/>
</dbReference>